<dbReference type="Proteomes" id="UP001165120">
    <property type="component" value="Unassembled WGS sequence"/>
</dbReference>
<evidence type="ECO:0000256" key="1">
    <source>
        <dbReference type="SAM" id="MobiDB-lite"/>
    </source>
</evidence>
<evidence type="ECO:0000313" key="2">
    <source>
        <dbReference type="EMBL" id="GME79106.1"/>
    </source>
</evidence>
<feature type="region of interest" description="Disordered" evidence="1">
    <location>
        <begin position="303"/>
        <end position="363"/>
    </location>
</feature>
<reference evidence="2" key="1">
    <citation type="submission" date="2023-04" db="EMBL/GenBank/DDBJ databases">
        <title>Candida boidinii NBRC 10035.</title>
        <authorList>
            <person name="Ichikawa N."/>
            <person name="Sato H."/>
            <person name="Tonouchi N."/>
        </authorList>
    </citation>
    <scope>NUCLEOTIDE SEQUENCE</scope>
    <source>
        <strain evidence="2">NBRC 10035</strain>
    </source>
</reference>
<keyword evidence="3" id="KW-1185">Reference proteome</keyword>
<sequence length="363" mass="40863">MIDNLNVRCKTYNSGSLQKKTLIDTIVYKRQDETVSPPFINGYISNNNNTDDINDINDAKSNKFSMNTTDTLKIDSDDNDISISFDVCNFKQDPEREGCYFTEVNISELLNNSSSSASFPKPILSSFNMPRYFENDVSIEIEIGIDSRFKGEESTKIYNLNFGVILTNNSRLPQQVNQKNQYSGEKYNNDDVTATSEKNSQDQYINNNSYNNANDVVLNQAPSLDPIAPLSPTENSFQKGVFQQQQQQYRAYSPPVYPQNTSLTAASGTSNSNTSYYNDLKSQLSQKYQRYPTGVNQVRTNNNRLNVPQSRPLSNSSSTGMTDGYFNIDDEEDLPPPQYNEIFDSYGIGNESSNHSASHVANK</sequence>
<feature type="compositionally biased region" description="Polar residues" evidence="1">
    <location>
        <begin position="303"/>
        <end position="321"/>
    </location>
</feature>
<accession>A0A9W6T895</accession>
<dbReference type="AlphaFoldDB" id="A0A9W6T895"/>
<dbReference type="EMBL" id="BSXN01003363">
    <property type="protein sequence ID" value="GME79106.1"/>
    <property type="molecule type" value="Genomic_DNA"/>
</dbReference>
<protein>
    <submittedName>
        <fullName evidence="2">Unnamed protein product</fullName>
    </submittedName>
</protein>
<evidence type="ECO:0000313" key="3">
    <source>
        <dbReference type="Proteomes" id="UP001165120"/>
    </source>
</evidence>
<organism evidence="2 3">
    <name type="scientific">Candida boidinii</name>
    <name type="common">Yeast</name>
    <dbReference type="NCBI Taxonomy" id="5477"/>
    <lineage>
        <taxon>Eukaryota</taxon>
        <taxon>Fungi</taxon>
        <taxon>Dikarya</taxon>
        <taxon>Ascomycota</taxon>
        <taxon>Saccharomycotina</taxon>
        <taxon>Pichiomycetes</taxon>
        <taxon>Pichiales</taxon>
        <taxon>Pichiaceae</taxon>
        <taxon>Ogataea</taxon>
        <taxon>Ogataea/Candida clade</taxon>
    </lineage>
</organism>
<gene>
    <name evidence="2" type="ORF">Cboi02_000602200</name>
</gene>
<name>A0A9W6T895_CANBO</name>
<proteinExistence type="predicted"/>
<comment type="caution">
    <text evidence="2">The sequence shown here is derived from an EMBL/GenBank/DDBJ whole genome shotgun (WGS) entry which is preliminary data.</text>
</comment>
<feature type="compositionally biased region" description="Polar residues" evidence="1">
    <location>
        <begin position="350"/>
        <end position="363"/>
    </location>
</feature>